<protein>
    <submittedName>
        <fullName evidence="1">Uncharacterized protein</fullName>
    </submittedName>
</protein>
<sequence>MVSEIEDSARHDIFVGRIQDGVLARMERHPHAALADLRADVLEGFGVDVPPGKRVDRAGAERDQIRADAEQFDAVLAVVVDHLFQRGQIIRGHFRQFLWGCVALRDAADVCVGCADVQTGIADGHGDSPFVQSSRWNSITALYFLALVSFAVILQQLIEHPDAVGCAGGICGTFRFSV</sequence>
<dbReference type="EMBL" id="VSSQ01069443">
    <property type="protein sequence ID" value="MPN21455.1"/>
    <property type="molecule type" value="Genomic_DNA"/>
</dbReference>
<proteinExistence type="predicted"/>
<comment type="caution">
    <text evidence="1">The sequence shown here is derived from an EMBL/GenBank/DDBJ whole genome shotgun (WGS) entry which is preliminary data.</text>
</comment>
<reference evidence="1" key="1">
    <citation type="submission" date="2019-08" db="EMBL/GenBank/DDBJ databases">
        <authorList>
            <person name="Kucharzyk K."/>
            <person name="Murdoch R.W."/>
            <person name="Higgins S."/>
            <person name="Loffler F."/>
        </authorList>
    </citation>
    <scope>NUCLEOTIDE SEQUENCE</scope>
</reference>
<name>A0A645G475_9ZZZZ</name>
<organism evidence="1">
    <name type="scientific">bioreactor metagenome</name>
    <dbReference type="NCBI Taxonomy" id="1076179"/>
    <lineage>
        <taxon>unclassified sequences</taxon>
        <taxon>metagenomes</taxon>
        <taxon>ecological metagenomes</taxon>
    </lineage>
</organism>
<evidence type="ECO:0000313" key="1">
    <source>
        <dbReference type="EMBL" id="MPN21455.1"/>
    </source>
</evidence>
<dbReference type="AlphaFoldDB" id="A0A645G475"/>
<gene>
    <name evidence="1" type="ORF">SDC9_168834</name>
</gene>
<accession>A0A645G475</accession>